<proteinExistence type="predicted"/>
<feature type="compositionally biased region" description="Basic and acidic residues" evidence="1">
    <location>
        <begin position="79"/>
        <end position="91"/>
    </location>
</feature>
<protein>
    <recommendedName>
        <fullName evidence="2">FCP1 homology domain-containing protein</fullName>
    </recommendedName>
</protein>
<feature type="compositionally biased region" description="Polar residues" evidence="1">
    <location>
        <begin position="562"/>
        <end position="580"/>
    </location>
</feature>
<feature type="compositionally biased region" description="Polar residues" evidence="1">
    <location>
        <begin position="603"/>
        <end position="633"/>
    </location>
</feature>
<name>A0A9W9AN16_9AGAR</name>
<feature type="region of interest" description="Disordered" evidence="1">
    <location>
        <begin position="79"/>
        <end position="121"/>
    </location>
</feature>
<sequence length="806" mass="90195">MNYEANRGYFNGYDGYGSGFNFTYAYDSNIGQEGVPQSRNADPYAEEYPTNFTQHPRNYQVDAGSYSLGYSEAGNTNHWHHDTDIHGDTVSRQRPHLRTSSNRNNRSAGRRDRPTIQPEQIPVPSSTYLRLAEQPSVHLTDSAQTRKLLILDLNGTLLYREPRTRDGYDPYALNESRPLRPTHTRPYMTSFKAFLFHPETRKWLDTMVWSSAQYPNVKDMVGRCFGEEEVEGYAEHVESLADGAESHRGGLVALWDRKFLGLSETQYRNKFQTTKNLAKPWALLPLSTFSGPTKMLSEAWDRVENDDVDIVETASKSSGANSGSRLNNTSFLNSLLEENHLTRNDLLSHSALSTLLLDDSPLKARMQPYNHVCVPEYEGVFYARDVRIAEARDGDAFSDNIAVAVERTETSSSEDVASAGVGKRKRSRSLSPQLLPRSHKKMKRLSPEYDADDLSQQHDHILLAVIGLLEALKYESNVAAWIKDNGLFASNHTESEYINPTLLEGDPEATRIVEGHDAKLDSLYRNSVPEGANGVALTAKKKKERWRKSRHSGRDSGVSALSLGSESSWTDGSMSFSESVDSGHGNDIGVGDARIKNEDNEIYPSQSQHTEPASRPNTPDSRDTSTYSGATTQPPSPPNARLRRDLARKMHLLPRQERRDVPQSLPPTLNFIDSIYLYGKEDTSDRLKAEPSLKRSNLDCTRHVDHAVESDSGEKDIFSNPRASPPGLTGKGLNVDISVGLETPPVELSVIENAVAQTSKFQIPIQPLPSLWYQHPPARWYWVRRGVRALKELGLEVIPGVETNLD</sequence>
<evidence type="ECO:0000313" key="3">
    <source>
        <dbReference type="EMBL" id="KAJ4485035.1"/>
    </source>
</evidence>
<dbReference type="PANTHER" id="PTHR12210">
    <property type="entry name" value="DULLARD PROTEIN PHOSPHATASE"/>
    <property type="match status" value="1"/>
</dbReference>
<feature type="compositionally biased region" description="Low complexity" evidence="1">
    <location>
        <begin position="98"/>
        <end position="107"/>
    </location>
</feature>
<accession>A0A9W9AN16</accession>
<gene>
    <name evidence="3" type="ORF">C8J55DRAFT_34526</name>
</gene>
<dbReference type="Gene3D" id="3.40.50.1000">
    <property type="entry name" value="HAD superfamily/HAD-like"/>
    <property type="match status" value="1"/>
</dbReference>
<evidence type="ECO:0000259" key="2">
    <source>
        <dbReference type="SMART" id="SM00577"/>
    </source>
</evidence>
<dbReference type="InterPro" id="IPR050365">
    <property type="entry name" value="TIM50"/>
</dbReference>
<dbReference type="InterPro" id="IPR023214">
    <property type="entry name" value="HAD_sf"/>
</dbReference>
<reference evidence="3" key="2">
    <citation type="journal article" date="2023" name="Proc. Natl. Acad. Sci. U.S.A.">
        <title>A global phylogenomic analysis of the shiitake genus Lentinula.</title>
        <authorList>
            <person name="Sierra-Patev S."/>
            <person name="Min B."/>
            <person name="Naranjo-Ortiz M."/>
            <person name="Looney B."/>
            <person name="Konkel Z."/>
            <person name="Slot J.C."/>
            <person name="Sakamoto Y."/>
            <person name="Steenwyk J.L."/>
            <person name="Rokas A."/>
            <person name="Carro J."/>
            <person name="Camarero S."/>
            <person name="Ferreira P."/>
            <person name="Molpeceres G."/>
            <person name="Ruiz-Duenas F.J."/>
            <person name="Serrano A."/>
            <person name="Henrissat B."/>
            <person name="Drula E."/>
            <person name="Hughes K.W."/>
            <person name="Mata J.L."/>
            <person name="Ishikawa N.K."/>
            <person name="Vargas-Isla R."/>
            <person name="Ushijima S."/>
            <person name="Smith C.A."/>
            <person name="Donoghue J."/>
            <person name="Ahrendt S."/>
            <person name="Andreopoulos W."/>
            <person name="He G."/>
            <person name="LaButti K."/>
            <person name="Lipzen A."/>
            <person name="Ng V."/>
            <person name="Riley R."/>
            <person name="Sandor L."/>
            <person name="Barry K."/>
            <person name="Martinez A.T."/>
            <person name="Xiao Y."/>
            <person name="Gibbons J.G."/>
            <person name="Terashima K."/>
            <person name="Grigoriev I.V."/>
            <person name="Hibbett D."/>
        </authorList>
    </citation>
    <scope>NUCLEOTIDE SEQUENCE</scope>
    <source>
        <strain evidence="3">Sp2 HRB7682 ss15</strain>
    </source>
</reference>
<feature type="domain" description="FCP1 homology" evidence="2">
    <location>
        <begin position="145"/>
        <end position="387"/>
    </location>
</feature>
<comment type="caution">
    <text evidence="3">The sequence shown here is derived from an EMBL/GenBank/DDBJ whole genome shotgun (WGS) entry which is preliminary data.</text>
</comment>
<dbReference type="SMART" id="SM00577">
    <property type="entry name" value="CPDc"/>
    <property type="match status" value="1"/>
</dbReference>
<evidence type="ECO:0000313" key="4">
    <source>
        <dbReference type="Proteomes" id="UP001150238"/>
    </source>
</evidence>
<evidence type="ECO:0000256" key="1">
    <source>
        <dbReference type="SAM" id="MobiDB-lite"/>
    </source>
</evidence>
<organism evidence="3 4">
    <name type="scientific">Lentinula lateritia</name>
    <dbReference type="NCBI Taxonomy" id="40482"/>
    <lineage>
        <taxon>Eukaryota</taxon>
        <taxon>Fungi</taxon>
        <taxon>Dikarya</taxon>
        <taxon>Basidiomycota</taxon>
        <taxon>Agaricomycotina</taxon>
        <taxon>Agaricomycetes</taxon>
        <taxon>Agaricomycetidae</taxon>
        <taxon>Agaricales</taxon>
        <taxon>Marasmiineae</taxon>
        <taxon>Omphalotaceae</taxon>
        <taxon>Lentinula</taxon>
    </lineage>
</organism>
<dbReference type="Proteomes" id="UP001150238">
    <property type="component" value="Unassembled WGS sequence"/>
</dbReference>
<dbReference type="EMBL" id="JANVFS010000011">
    <property type="protein sequence ID" value="KAJ4485035.1"/>
    <property type="molecule type" value="Genomic_DNA"/>
</dbReference>
<dbReference type="AlphaFoldDB" id="A0A9W9AN16"/>
<reference evidence="3" key="1">
    <citation type="submission" date="2022-08" db="EMBL/GenBank/DDBJ databases">
        <authorList>
            <consortium name="DOE Joint Genome Institute"/>
            <person name="Min B."/>
            <person name="Riley R."/>
            <person name="Sierra-Patev S."/>
            <person name="Naranjo-Ortiz M."/>
            <person name="Looney B."/>
            <person name="Konkel Z."/>
            <person name="Slot J.C."/>
            <person name="Sakamoto Y."/>
            <person name="Steenwyk J.L."/>
            <person name="Rokas A."/>
            <person name="Carro J."/>
            <person name="Camarero S."/>
            <person name="Ferreira P."/>
            <person name="Molpeceres G."/>
            <person name="Ruiz-Duenas F.J."/>
            <person name="Serrano A."/>
            <person name="Henrissat B."/>
            <person name="Drula E."/>
            <person name="Hughes K.W."/>
            <person name="Mata J.L."/>
            <person name="Ishikawa N.K."/>
            <person name="Vargas-Isla R."/>
            <person name="Ushijima S."/>
            <person name="Smith C.A."/>
            <person name="Ahrendt S."/>
            <person name="Andreopoulos W."/>
            <person name="He G."/>
            <person name="Labutti K."/>
            <person name="Lipzen A."/>
            <person name="Ng V."/>
            <person name="Sandor L."/>
            <person name="Barry K."/>
            <person name="Martinez A.T."/>
            <person name="Xiao Y."/>
            <person name="Gibbons J.G."/>
            <person name="Terashima K."/>
            <person name="Hibbett D.S."/>
            <person name="Grigoriev I.V."/>
        </authorList>
    </citation>
    <scope>NUCLEOTIDE SEQUENCE</scope>
    <source>
        <strain evidence="3">Sp2 HRB7682 ss15</strain>
    </source>
</reference>
<dbReference type="InterPro" id="IPR004274">
    <property type="entry name" value="FCP1_dom"/>
</dbReference>
<feature type="compositionally biased region" description="Basic residues" evidence="1">
    <location>
        <begin position="539"/>
        <end position="551"/>
    </location>
</feature>
<feature type="region of interest" description="Disordered" evidence="1">
    <location>
        <begin position="534"/>
        <end position="642"/>
    </location>
</feature>
<feature type="region of interest" description="Disordered" evidence="1">
    <location>
        <begin position="408"/>
        <end position="442"/>
    </location>
</feature>